<dbReference type="InterPro" id="IPR014004">
    <property type="entry name" value="Transpt-assoc_nodulatn_dom_bac"/>
</dbReference>
<protein>
    <submittedName>
        <fullName evidence="2">Osmotically-inducible protein OsmY, contains BON domain</fullName>
    </submittedName>
</protein>
<dbReference type="Pfam" id="PF04972">
    <property type="entry name" value="BON"/>
    <property type="match status" value="3"/>
</dbReference>
<evidence type="ECO:0000313" key="2">
    <source>
        <dbReference type="EMBL" id="SDP38498.1"/>
    </source>
</evidence>
<organism evidence="2 3">
    <name type="scientific">Nakamurella panacisegetis</name>
    <dbReference type="NCBI Taxonomy" id="1090615"/>
    <lineage>
        <taxon>Bacteria</taxon>
        <taxon>Bacillati</taxon>
        <taxon>Actinomycetota</taxon>
        <taxon>Actinomycetes</taxon>
        <taxon>Nakamurellales</taxon>
        <taxon>Nakamurellaceae</taxon>
        <taxon>Nakamurella</taxon>
    </lineage>
</organism>
<sequence length="221" mass="23655">MSILTSRTDADLKSAVLQELEWTPSVDAVNIGVSVTDGAVTLSGEVDSYPDKEQAERAALRVRGVLAVADEIVVRSLVPTNDTDVARHAAEAIEHAVDVPDHTVKVTVRHGVVTLTGAVAWQYQRDAARRAVAYLKGVRGVVNDIKIHRGGMAADAKAAIVAALHRNAQVEAQNITVTATPDGTVRLSGSAHSWFERQQAEHAAWSAPGVTDVENELRVQF</sequence>
<name>A0A1H0SB83_9ACTN</name>
<reference evidence="2 3" key="1">
    <citation type="submission" date="2016-10" db="EMBL/GenBank/DDBJ databases">
        <authorList>
            <person name="de Groot N.N."/>
        </authorList>
    </citation>
    <scope>NUCLEOTIDE SEQUENCE [LARGE SCALE GENOMIC DNA]</scope>
    <source>
        <strain evidence="3">P4-7,KCTC 19426,CECT 7604</strain>
    </source>
</reference>
<accession>A0A1H0SB83</accession>
<dbReference type="OrthoDB" id="870892at2"/>
<feature type="domain" description="BON" evidence="1">
    <location>
        <begin position="8"/>
        <end position="76"/>
    </location>
</feature>
<dbReference type="Gene3D" id="3.30.1340.30">
    <property type="match status" value="3"/>
</dbReference>
<evidence type="ECO:0000313" key="3">
    <source>
        <dbReference type="Proteomes" id="UP000198741"/>
    </source>
</evidence>
<dbReference type="PANTHER" id="PTHR34606:SF15">
    <property type="entry name" value="BON DOMAIN-CONTAINING PROTEIN"/>
    <property type="match status" value="1"/>
</dbReference>
<keyword evidence="3" id="KW-1185">Reference proteome</keyword>
<feature type="domain" description="BON" evidence="1">
    <location>
        <begin position="81"/>
        <end position="149"/>
    </location>
</feature>
<gene>
    <name evidence="2" type="ORF">SAMN04515671_3979</name>
</gene>
<dbReference type="RefSeq" id="WP_090479442.1">
    <property type="nucleotide sequence ID" value="NZ_LT629710.1"/>
</dbReference>
<evidence type="ECO:0000259" key="1">
    <source>
        <dbReference type="PROSITE" id="PS50914"/>
    </source>
</evidence>
<dbReference type="PANTHER" id="PTHR34606">
    <property type="entry name" value="BON DOMAIN-CONTAINING PROTEIN"/>
    <property type="match status" value="1"/>
</dbReference>
<dbReference type="SMART" id="SM00749">
    <property type="entry name" value="BON"/>
    <property type="match status" value="3"/>
</dbReference>
<dbReference type="InterPro" id="IPR007055">
    <property type="entry name" value="BON_dom"/>
</dbReference>
<dbReference type="PROSITE" id="PS50914">
    <property type="entry name" value="BON"/>
    <property type="match status" value="3"/>
</dbReference>
<dbReference type="InterPro" id="IPR051686">
    <property type="entry name" value="Lipoprotein_DolP"/>
</dbReference>
<dbReference type="STRING" id="1090615.SAMN04515671_3979"/>
<proteinExistence type="predicted"/>
<feature type="domain" description="BON" evidence="1">
    <location>
        <begin position="152"/>
        <end position="221"/>
    </location>
</feature>
<dbReference type="EMBL" id="LT629710">
    <property type="protein sequence ID" value="SDP38498.1"/>
    <property type="molecule type" value="Genomic_DNA"/>
</dbReference>
<dbReference type="AlphaFoldDB" id="A0A1H0SB83"/>
<dbReference type="Proteomes" id="UP000198741">
    <property type="component" value="Chromosome I"/>
</dbReference>